<feature type="region of interest" description="Disordered" evidence="1">
    <location>
        <begin position="1"/>
        <end position="23"/>
    </location>
</feature>
<dbReference type="AlphaFoldDB" id="A0AAD3HH43"/>
<proteinExistence type="predicted"/>
<organism evidence="2 3">
    <name type="scientific">Astrephomene gubernaculifera</name>
    <dbReference type="NCBI Taxonomy" id="47775"/>
    <lineage>
        <taxon>Eukaryota</taxon>
        <taxon>Viridiplantae</taxon>
        <taxon>Chlorophyta</taxon>
        <taxon>core chlorophytes</taxon>
        <taxon>Chlorophyceae</taxon>
        <taxon>CS clade</taxon>
        <taxon>Chlamydomonadales</taxon>
        <taxon>Astrephomenaceae</taxon>
        <taxon>Astrephomene</taxon>
    </lineage>
</organism>
<dbReference type="EMBL" id="BMAR01000001">
    <property type="protein sequence ID" value="GFR40386.1"/>
    <property type="molecule type" value="Genomic_DNA"/>
</dbReference>
<feature type="non-terminal residue" evidence="2">
    <location>
        <position position="1"/>
    </location>
</feature>
<keyword evidence="3" id="KW-1185">Reference proteome</keyword>
<evidence type="ECO:0000313" key="2">
    <source>
        <dbReference type="EMBL" id="GFR40386.1"/>
    </source>
</evidence>
<feature type="region of interest" description="Disordered" evidence="1">
    <location>
        <begin position="112"/>
        <end position="137"/>
    </location>
</feature>
<dbReference type="SUPFAM" id="SSF47473">
    <property type="entry name" value="EF-hand"/>
    <property type="match status" value="1"/>
</dbReference>
<sequence length="137" mass="14034">ASADAAGGIASGSGVKQGSGAGGGASGFDPVAELGMTAEEAAAAAAMFARYGDMSRGSGRIGEYEFRRLLQAAGAPALPPCELTLALLLHDGDKKGWLSFRDWVTWWVKEGEWSRGGGEGRQEEEEGVEAGSDKGGK</sequence>
<dbReference type="Proteomes" id="UP001054857">
    <property type="component" value="Unassembled WGS sequence"/>
</dbReference>
<evidence type="ECO:0000256" key="1">
    <source>
        <dbReference type="SAM" id="MobiDB-lite"/>
    </source>
</evidence>
<evidence type="ECO:0000313" key="3">
    <source>
        <dbReference type="Proteomes" id="UP001054857"/>
    </source>
</evidence>
<accession>A0AAD3HH43</accession>
<gene>
    <name evidence="2" type="ORF">Agub_g936</name>
</gene>
<feature type="compositionally biased region" description="Basic and acidic residues" evidence="1">
    <location>
        <begin position="112"/>
        <end position="121"/>
    </location>
</feature>
<dbReference type="InterPro" id="IPR011992">
    <property type="entry name" value="EF-hand-dom_pair"/>
</dbReference>
<reference evidence="2 3" key="1">
    <citation type="journal article" date="2021" name="Sci. Rep.">
        <title>Genome sequencing of the multicellular alga Astrephomene provides insights into convergent evolution of germ-soma differentiation.</title>
        <authorList>
            <person name="Yamashita S."/>
            <person name="Yamamoto K."/>
            <person name="Matsuzaki R."/>
            <person name="Suzuki S."/>
            <person name="Yamaguchi H."/>
            <person name="Hirooka S."/>
            <person name="Minakuchi Y."/>
            <person name="Miyagishima S."/>
            <person name="Kawachi M."/>
            <person name="Toyoda A."/>
            <person name="Nozaki H."/>
        </authorList>
    </citation>
    <scope>NUCLEOTIDE SEQUENCE [LARGE SCALE GENOMIC DNA]</scope>
    <source>
        <strain evidence="2 3">NIES-4017</strain>
    </source>
</reference>
<name>A0AAD3HH43_9CHLO</name>
<protein>
    <submittedName>
        <fullName evidence="2">Uncharacterized protein</fullName>
    </submittedName>
</protein>
<feature type="compositionally biased region" description="Gly residues" evidence="1">
    <location>
        <begin position="9"/>
        <end position="23"/>
    </location>
</feature>
<comment type="caution">
    <text evidence="2">The sequence shown here is derived from an EMBL/GenBank/DDBJ whole genome shotgun (WGS) entry which is preliminary data.</text>
</comment>